<dbReference type="InterPro" id="IPR025351">
    <property type="entry name" value="Pvc16_N"/>
</dbReference>
<reference evidence="2 3" key="1">
    <citation type="submission" date="2016-10" db="EMBL/GenBank/DDBJ databases">
        <authorList>
            <person name="de Groot N.N."/>
        </authorList>
    </citation>
    <scope>NUCLEOTIDE SEQUENCE [LARGE SCALE GENOMIC DNA]</scope>
    <source>
        <strain evidence="2 3">Nm146</strain>
    </source>
</reference>
<evidence type="ECO:0000259" key="1">
    <source>
        <dbReference type="Pfam" id="PF14065"/>
    </source>
</evidence>
<dbReference type="AlphaFoldDB" id="A0A1I4M1E1"/>
<protein>
    <recommendedName>
        <fullName evidence="1">Pvc16 N-terminal domain-containing protein</fullName>
    </recommendedName>
</protein>
<proteinExistence type="predicted"/>
<evidence type="ECO:0000313" key="3">
    <source>
        <dbReference type="Proteomes" id="UP000199561"/>
    </source>
</evidence>
<gene>
    <name evidence="2" type="ORF">SAMN05421880_10362</name>
</gene>
<accession>A0A1I4M1E1</accession>
<dbReference type="EMBL" id="FOUF01000003">
    <property type="protein sequence ID" value="SFL96787.1"/>
    <property type="molecule type" value="Genomic_DNA"/>
</dbReference>
<sequence length="427" mass="46600">MSNALAIATVTTALAQIVRTAVQSVLPGADVLTDRPDSTPLGQPRVRLYLYQVTPNSSLRNHDLPARSADGRLVKRPTAALDLSYLLAFYGNENTLEPQQMLGATVRDIHAKPVLMRQMIEDAIASEPFLATSNLADAVEQIKFTPLTLSLEELSKLWSVFFQAPYALSVAYQGTVVLIESEESPHSPLPVLRRGEEDRGVQLLLGPFPIIDSIHIGAPEELGLHPRITAYPSVQLGTALIIAGRNLVGEQIQIQFNHTRLALIRTILIPANDRSDSELRIMLADDGPAQTGWAAGLYTVTVLVKNGDVERMSNQLPLSFASKVNNIVPANPIMRDANGDVTMTITCGPVVRTSQRAALLIADREIDAEPHPIDTATLQFIIEDAPVVNDALIRLRIDGVDSLPFRRQGVPPPPRLVFDNNQKVTIL</sequence>
<name>A0A1I4M1E1_9PROT</name>
<organism evidence="2 3">
    <name type="scientific">Nitrosomonas nitrosa</name>
    <dbReference type="NCBI Taxonomy" id="52442"/>
    <lineage>
        <taxon>Bacteria</taxon>
        <taxon>Pseudomonadati</taxon>
        <taxon>Pseudomonadota</taxon>
        <taxon>Betaproteobacteria</taxon>
        <taxon>Nitrosomonadales</taxon>
        <taxon>Nitrosomonadaceae</taxon>
        <taxon>Nitrosomonas</taxon>
    </lineage>
</organism>
<dbReference type="STRING" id="52442.SAMN05421880_10362"/>
<dbReference type="RefSeq" id="WP_090666254.1">
    <property type="nucleotide sequence ID" value="NZ_FOUF01000003.1"/>
</dbReference>
<evidence type="ECO:0000313" key="2">
    <source>
        <dbReference type="EMBL" id="SFL96787.1"/>
    </source>
</evidence>
<dbReference type="Proteomes" id="UP000199561">
    <property type="component" value="Unassembled WGS sequence"/>
</dbReference>
<dbReference type="Pfam" id="PF14065">
    <property type="entry name" value="Pvc16_N"/>
    <property type="match status" value="1"/>
</dbReference>
<keyword evidence="3" id="KW-1185">Reference proteome</keyword>
<feature type="domain" description="Pvc16 N-terminal" evidence="1">
    <location>
        <begin position="9"/>
        <end position="192"/>
    </location>
</feature>